<reference evidence="2" key="1">
    <citation type="submission" date="2023-07" db="EMBL/GenBank/DDBJ databases">
        <title>30 novel species of actinomycetes from the DSMZ collection.</title>
        <authorList>
            <person name="Nouioui I."/>
        </authorList>
    </citation>
    <scope>NUCLEOTIDE SEQUENCE [LARGE SCALE GENOMIC DNA]</scope>
    <source>
        <strain evidence="2">DSM 41886</strain>
    </source>
</reference>
<gene>
    <name evidence="1" type="ORF">RM779_22935</name>
</gene>
<accession>A0ABU2S8X2</accession>
<organism evidence="1 2">
    <name type="scientific">Streptomyces johnsoniae</name>
    <dbReference type="NCBI Taxonomy" id="3075532"/>
    <lineage>
        <taxon>Bacteria</taxon>
        <taxon>Bacillati</taxon>
        <taxon>Actinomycetota</taxon>
        <taxon>Actinomycetes</taxon>
        <taxon>Kitasatosporales</taxon>
        <taxon>Streptomycetaceae</taxon>
        <taxon>Streptomyces</taxon>
    </lineage>
</organism>
<dbReference type="Proteomes" id="UP001183615">
    <property type="component" value="Unassembled WGS sequence"/>
</dbReference>
<dbReference type="RefSeq" id="WP_311619635.1">
    <property type="nucleotide sequence ID" value="NZ_JAVREV010000013.1"/>
</dbReference>
<proteinExistence type="predicted"/>
<name>A0ABU2S8X2_9ACTN</name>
<dbReference type="EMBL" id="JAVREV010000013">
    <property type="protein sequence ID" value="MDT0445431.1"/>
    <property type="molecule type" value="Genomic_DNA"/>
</dbReference>
<evidence type="ECO:0000313" key="1">
    <source>
        <dbReference type="EMBL" id="MDT0445431.1"/>
    </source>
</evidence>
<keyword evidence="2" id="KW-1185">Reference proteome</keyword>
<evidence type="ECO:0000313" key="2">
    <source>
        <dbReference type="Proteomes" id="UP001183615"/>
    </source>
</evidence>
<comment type="caution">
    <text evidence="1">The sequence shown here is derived from an EMBL/GenBank/DDBJ whole genome shotgun (WGS) entry which is preliminary data.</text>
</comment>
<protein>
    <submittedName>
        <fullName evidence="1">Uncharacterized protein</fullName>
    </submittedName>
</protein>
<sequence length="215" mass="22362">MNPFGVLAAAAADWDGIRARVAEDGELRLLLDEMRVAPPGSDRRVLAAESAAGALARLLPERFAEAAAGRWTGPTTEVSVLGFTATDLAALLLDGHGMAGPVLGPVRDRLLAAAAVTADELRRRGGDPAAPGLLRLPGPGGEPRWPAFQFAADGTPWPEVVEVNEVLDAVRDPWGVADWWFSPNAWLAGAVPAHVVGTGSPGLLPATARYLGEGD</sequence>